<protein>
    <submittedName>
        <fullName evidence="1">Uncharacterized protein</fullName>
    </submittedName>
</protein>
<evidence type="ECO:0000313" key="2">
    <source>
        <dbReference type="Proteomes" id="UP000269396"/>
    </source>
</evidence>
<accession>A0A3P8H0D5</accession>
<reference evidence="1 2" key="1">
    <citation type="submission" date="2018-11" db="EMBL/GenBank/DDBJ databases">
        <authorList>
            <consortium name="Pathogen Informatics"/>
        </authorList>
    </citation>
    <scope>NUCLEOTIDE SEQUENCE [LARGE SCALE GENOMIC DNA]</scope>
    <source>
        <strain>Denwood</strain>
        <strain evidence="2">Zambia</strain>
    </source>
</reference>
<dbReference type="EMBL" id="UZAL01053952">
    <property type="protein sequence ID" value="VDP88341.1"/>
    <property type="molecule type" value="Genomic_DNA"/>
</dbReference>
<proteinExistence type="predicted"/>
<sequence length="44" mass="5201">MVDFVQIIVNYIQSNQLVNGYDYVIIQILVLKKLDFKLFIILVN</sequence>
<organism evidence="1 2">
    <name type="scientific">Schistosoma mattheei</name>
    <dbReference type="NCBI Taxonomy" id="31246"/>
    <lineage>
        <taxon>Eukaryota</taxon>
        <taxon>Metazoa</taxon>
        <taxon>Spiralia</taxon>
        <taxon>Lophotrochozoa</taxon>
        <taxon>Platyhelminthes</taxon>
        <taxon>Trematoda</taxon>
        <taxon>Digenea</taxon>
        <taxon>Strigeidida</taxon>
        <taxon>Schistosomatoidea</taxon>
        <taxon>Schistosomatidae</taxon>
        <taxon>Schistosoma</taxon>
    </lineage>
</organism>
<name>A0A3P8H0D5_9TREM</name>
<dbReference type="AlphaFoldDB" id="A0A3P8H0D5"/>
<evidence type="ECO:0000313" key="1">
    <source>
        <dbReference type="EMBL" id="VDP88341.1"/>
    </source>
</evidence>
<keyword evidence="2" id="KW-1185">Reference proteome</keyword>
<dbReference type="Proteomes" id="UP000269396">
    <property type="component" value="Unassembled WGS sequence"/>
</dbReference>
<gene>
    <name evidence="1" type="ORF">SMTD_LOCUS22742</name>
</gene>